<sequence length="645" mass="71701">MFFDLNIPFLELATNGETKNKTLKSLRRRSVARAMELGYSGVAYDRPFRGVMSDSDRCRIPHLSLESLVEASRSLIPSASFHRDLLGASKSSPFRQYTRVTVAVDRFSVGTAFNAKSVLRSYDLVAARPADQEGFNQACQVSEVDIIALDFPLRFRLKLPMVQAAIKRGVHFEISYSNLISNDHRNKMLSDARLLVDWTRGKNIILSSSASSVNDIRGPCDVVNLASFLLGLSTKQAKAAISANCRSLLGNALRKKDYKEAIRIERIPEKQLDSKGTWFQEWNDWDPISSGERDLPPLDDESKLLSVPSKLSKSFNAIDFRSCDNSFSFKDQTSCIREDLPPMSNSKPVSAAVMEVPLANAGETAQREELQKILVGDAISVDPIPLELQISDCRSGRTSPSGMLRLSADSEEVSIAVNSDGNPQNLARNTVLSNAARVQSYDTQLKHCTFEHERNLPSVTDPKQVAAVINFEQPTVFMEDLENSDCPDIVSNVVEIPKVVTESVDCMSSIVADHLSSGNCTFSSAPLDENAPKLQITETLFEREHKDEELNSGIPMDIEFVRPSPSKEEESGPVPDDGALNDDETKEREQRVELWSAAGKGRRKAKTLSPAYPLPFKSLLKPMLFKKRVSKSRKLCRPRRSCNHL</sequence>
<dbReference type="SUPFAM" id="SSF89550">
    <property type="entry name" value="PHP domain-like"/>
    <property type="match status" value="1"/>
</dbReference>
<name>A0AAX6ELI6_IRIPA</name>
<evidence type="ECO:0000256" key="3">
    <source>
        <dbReference type="ARBA" id="ARBA00022694"/>
    </source>
</evidence>
<dbReference type="Proteomes" id="UP001140949">
    <property type="component" value="Unassembled WGS sequence"/>
</dbReference>
<keyword evidence="6" id="KW-1185">Reference proteome</keyword>
<dbReference type="Pfam" id="PF01876">
    <property type="entry name" value="RNase_P_p30"/>
    <property type="match status" value="1"/>
</dbReference>
<dbReference type="Gene3D" id="3.20.20.140">
    <property type="entry name" value="Metal-dependent hydrolases"/>
    <property type="match status" value="1"/>
</dbReference>
<dbReference type="EMBL" id="JANAVB010035817">
    <property type="protein sequence ID" value="KAJ6804778.1"/>
    <property type="molecule type" value="Genomic_DNA"/>
</dbReference>
<proteinExistence type="inferred from homology"/>
<dbReference type="AlphaFoldDB" id="A0AAX6ELI6"/>
<organism evidence="5 6">
    <name type="scientific">Iris pallida</name>
    <name type="common">Sweet iris</name>
    <dbReference type="NCBI Taxonomy" id="29817"/>
    <lineage>
        <taxon>Eukaryota</taxon>
        <taxon>Viridiplantae</taxon>
        <taxon>Streptophyta</taxon>
        <taxon>Embryophyta</taxon>
        <taxon>Tracheophyta</taxon>
        <taxon>Spermatophyta</taxon>
        <taxon>Magnoliopsida</taxon>
        <taxon>Liliopsida</taxon>
        <taxon>Asparagales</taxon>
        <taxon>Iridaceae</taxon>
        <taxon>Iridoideae</taxon>
        <taxon>Irideae</taxon>
        <taxon>Iris</taxon>
    </lineage>
</organism>
<dbReference type="InterPro" id="IPR016195">
    <property type="entry name" value="Pol/histidinol_Pase-like"/>
</dbReference>
<keyword evidence="3" id="KW-0819">tRNA processing</keyword>
<comment type="similarity">
    <text evidence="2">Belongs to the eukaryotic/archaeal RNase P protein component 3 family.</text>
</comment>
<gene>
    <name evidence="5" type="ORF">M6B38_184715</name>
</gene>
<feature type="region of interest" description="Disordered" evidence="4">
    <location>
        <begin position="558"/>
        <end position="591"/>
    </location>
</feature>
<dbReference type="PANTHER" id="PTHR13031">
    <property type="entry name" value="RIBONUCLEASE P SUBUNIT P30"/>
    <property type="match status" value="1"/>
</dbReference>
<comment type="caution">
    <text evidence="5">The sequence shown here is derived from an EMBL/GenBank/DDBJ whole genome shotgun (WGS) entry which is preliminary data.</text>
</comment>
<dbReference type="PANTHER" id="PTHR13031:SF0">
    <property type="entry name" value="RIBONUCLEASE P PROTEIN SUBUNIT P30"/>
    <property type="match status" value="1"/>
</dbReference>
<protein>
    <submittedName>
        <fullName evidence="5">Uncharacterized protein</fullName>
    </submittedName>
</protein>
<dbReference type="GO" id="GO:0005655">
    <property type="term" value="C:nucleolar ribonuclease P complex"/>
    <property type="evidence" value="ECO:0007669"/>
    <property type="project" value="TreeGrafter"/>
</dbReference>
<reference evidence="5" key="2">
    <citation type="submission" date="2023-04" db="EMBL/GenBank/DDBJ databases">
        <authorList>
            <person name="Bruccoleri R.E."/>
            <person name="Oakeley E.J."/>
            <person name="Faust A.-M."/>
            <person name="Dessus-Babus S."/>
            <person name="Altorfer M."/>
            <person name="Burckhardt D."/>
            <person name="Oertli M."/>
            <person name="Naumann U."/>
            <person name="Petersen F."/>
            <person name="Wong J."/>
        </authorList>
    </citation>
    <scope>NUCLEOTIDE SEQUENCE</scope>
    <source>
        <strain evidence="5">GSM-AAB239-AS_SAM_17_03QT</strain>
        <tissue evidence="5">Leaf</tissue>
    </source>
</reference>
<evidence type="ECO:0000256" key="4">
    <source>
        <dbReference type="SAM" id="MobiDB-lite"/>
    </source>
</evidence>
<comment type="subcellular location">
    <subcellularLocation>
        <location evidence="1">Nucleus</location>
    </subcellularLocation>
</comment>
<accession>A0AAX6ELI6</accession>
<dbReference type="GO" id="GO:0003723">
    <property type="term" value="F:RNA binding"/>
    <property type="evidence" value="ECO:0007669"/>
    <property type="project" value="TreeGrafter"/>
</dbReference>
<reference evidence="5" key="1">
    <citation type="journal article" date="2023" name="GigaByte">
        <title>Genome assembly of the bearded iris, Iris pallida Lam.</title>
        <authorList>
            <person name="Bruccoleri R.E."/>
            <person name="Oakeley E.J."/>
            <person name="Faust A.M.E."/>
            <person name="Altorfer M."/>
            <person name="Dessus-Babus S."/>
            <person name="Burckhardt D."/>
            <person name="Oertli M."/>
            <person name="Naumann U."/>
            <person name="Petersen F."/>
            <person name="Wong J."/>
        </authorList>
    </citation>
    <scope>NUCLEOTIDE SEQUENCE</scope>
    <source>
        <strain evidence="5">GSM-AAB239-AS_SAM_17_03QT</strain>
    </source>
</reference>
<dbReference type="InterPro" id="IPR002738">
    <property type="entry name" value="RNase_P_p30"/>
</dbReference>
<evidence type="ECO:0000313" key="6">
    <source>
        <dbReference type="Proteomes" id="UP001140949"/>
    </source>
</evidence>
<evidence type="ECO:0000256" key="1">
    <source>
        <dbReference type="ARBA" id="ARBA00004123"/>
    </source>
</evidence>
<evidence type="ECO:0000256" key="2">
    <source>
        <dbReference type="ARBA" id="ARBA00007331"/>
    </source>
</evidence>
<evidence type="ECO:0000313" key="5">
    <source>
        <dbReference type="EMBL" id="KAJ6804778.1"/>
    </source>
</evidence>
<dbReference type="GO" id="GO:0008033">
    <property type="term" value="P:tRNA processing"/>
    <property type="evidence" value="ECO:0007669"/>
    <property type="project" value="UniProtKB-KW"/>
</dbReference>